<dbReference type="Pfam" id="PF13287">
    <property type="entry name" value="Fn3_assoc"/>
    <property type="match status" value="1"/>
</dbReference>
<dbReference type="OrthoDB" id="9804511at2"/>
<dbReference type="InterPro" id="IPR050883">
    <property type="entry name" value="PNGase"/>
</dbReference>
<feature type="signal peptide" evidence="4">
    <location>
        <begin position="1"/>
        <end position="18"/>
    </location>
</feature>
<dbReference type="EMBL" id="JRYR02000002">
    <property type="protein sequence ID" value="OHX63828.1"/>
    <property type="molecule type" value="Genomic_DNA"/>
</dbReference>
<dbReference type="Gene3D" id="2.70.98.10">
    <property type="match status" value="1"/>
</dbReference>
<dbReference type="Pfam" id="PF17678">
    <property type="entry name" value="Glyco_hydro_92N"/>
    <property type="match status" value="1"/>
</dbReference>
<gene>
    <name evidence="6" type="ORF">NH26_19645</name>
</gene>
<evidence type="ECO:0000256" key="3">
    <source>
        <dbReference type="ARBA" id="ARBA00022837"/>
    </source>
</evidence>
<dbReference type="InterPro" id="IPR005887">
    <property type="entry name" value="GH92_a_mannosidase_put"/>
</dbReference>
<dbReference type="PROSITE" id="PS51820">
    <property type="entry name" value="PA14"/>
    <property type="match status" value="1"/>
</dbReference>
<evidence type="ECO:0000256" key="4">
    <source>
        <dbReference type="SAM" id="SignalP"/>
    </source>
</evidence>
<dbReference type="AlphaFoldDB" id="A0A1S1YS21"/>
<dbReference type="Gene3D" id="3.30.2080.10">
    <property type="entry name" value="GH92 mannosidase domain"/>
    <property type="match status" value="1"/>
</dbReference>
<dbReference type="PANTHER" id="PTHR12143:SF39">
    <property type="entry name" value="SECRETED PROTEIN"/>
    <property type="match status" value="1"/>
</dbReference>
<dbReference type="InterPro" id="IPR011658">
    <property type="entry name" value="PA14_dom"/>
</dbReference>
<comment type="cofactor">
    <cofactor evidence="1">
        <name>Ca(2+)</name>
        <dbReference type="ChEBI" id="CHEBI:29108"/>
    </cofactor>
</comment>
<dbReference type="GO" id="GO:0000224">
    <property type="term" value="F:peptide-N4-(N-acetyl-beta-glucosaminyl)asparagine amidase activity"/>
    <property type="evidence" value="ECO:0007669"/>
    <property type="project" value="TreeGrafter"/>
</dbReference>
<keyword evidence="7" id="KW-1185">Reference proteome</keyword>
<dbReference type="Gene3D" id="1.20.1050.60">
    <property type="entry name" value="alpha-1,2-mannosidase"/>
    <property type="match status" value="1"/>
</dbReference>
<dbReference type="SUPFAM" id="SSF48208">
    <property type="entry name" value="Six-hairpin glycosidases"/>
    <property type="match status" value="1"/>
</dbReference>
<protein>
    <recommendedName>
        <fullName evidence="5">PA14 domain-containing protein</fullName>
    </recommendedName>
</protein>
<dbReference type="Pfam" id="PF07691">
    <property type="entry name" value="PA14"/>
    <property type="match status" value="1"/>
</dbReference>
<evidence type="ECO:0000256" key="1">
    <source>
        <dbReference type="ARBA" id="ARBA00001913"/>
    </source>
</evidence>
<reference evidence="6 7" key="1">
    <citation type="journal article" date="2012" name="Int. J. Syst. Evol. Microbiol.">
        <title>Flammeovirga pacifica sp. nov., isolated from deep-sea sediment.</title>
        <authorList>
            <person name="Xu H."/>
            <person name="Fu Y."/>
            <person name="Yang N."/>
            <person name="Ding Z."/>
            <person name="Lai Q."/>
            <person name="Zeng R."/>
        </authorList>
    </citation>
    <scope>NUCLEOTIDE SEQUENCE [LARGE SCALE GENOMIC DNA]</scope>
    <source>
        <strain evidence="7">DSM 24597 / LMG 26175 / WPAGA1</strain>
    </source>
</reference>
<dbReference type="InterPro" id="IPR008928">
    <property type="entry name" value="6-hairpin_glycosidase_sf"/>
</dbReference>
<evidence type="ECO:0000259" key="5">
    <source>
        <dbReference type="PROSITE" id="PS51820"/>
    </source>
</evidence>
<keyword evidence="4" id="KW-0732">Signal</keyword>
<accession>A0A1S1YS21</accession>
<dbReference type="Gene3D" id="1.20.1610.10">
    <property type="entry name" value="alpha-1,2-mannosidases domains"/>
    <property type="match status" value="1"/>
</dbReference>
<dbReference type="GO" id="GO:0030246">
    <property type="term" value="F:carbohydrate binding"/>
    <property type="evidence" value="ECO:0007669"/>
    <property type="project" value="InterPro"/>
</dbReference>
<dbReference type="Gene3D" id="3.90.182.10">
    <property type="entry name" value="Toxin - Anthrax Protective Antigen,domain 1"/>
    <property type="match status" value="1"/>
</dbReference>
<dbReference type="Pfam" id="PF07971">
    <property type="entry name" value="Glyco_hydro_92"/>
    <property type="match status" value="1"/>
</dbReference>
<dbReference type="RefSeq" id="WP_044217651.1">
    <property type="nucleotide sequence ID" value="NZ_JRYR02000002.1"/>
</dbReference>
<dbReference type="InterPro" id="IPR041371">
    <property type="entry name" value="GH92_N"/>
</dbReference>
<sequence>MKKWTILLFLLPSTLLFGQSQKLIDFVDPFIGTGSHGHTYPGAILPFGGVQLSPDTRNDNSWDNSGGYHYDDPTILGFTHTHLSGVGVPDYCDILFQPFTGKTKLDPGTEDKPETGYRSRFNHKEEEAKPGYYGVKLLDYDIDVALSVTKRVGIHKYNYPKKVKQQKILIDLQHKDEVVDAFIRVVSPTEIQGYRISKDWANEQHVYFVAQFSSPIVSAQLFDHKKEQQTESLNGEAIQAVLNFEKSREVLVKVGISAVDIEGARKNLNEELPHWDFDQVVSNAASAWETEMQKIKVEGGSLAQKRNFYTSWYHCLVVPNVYNDVDGRYRGMDKSIHTVTDGNQYTIFSLWDTFRGLHPLLATTHTEETKDFVNTLVRMYEQFGVLPMWELSANDTYCMIAYHAVSVFADAQAKGIKGMDLNKMLEASLTTANQDKRGLFSYKTLGYVGSNASSQSVSKTLEYAYNDWCIAQLAKAANDTKNEEIFTQRAQFYQNVYDPSRGFMVGRNTDRAFAENFEATKVGYDFTEGNSFQYSLFVPHDMQGMRSLLGGSEALESWLDSLFIADIDPDLDDGTDVTGLIGNYAHGNEPSHHMAYLYNYTSAPWKTQERVYQILNDQYKDHPAGISGNEDCGQMSAWYVLSAMGFYSVNPGQPEFQIGVPLFDQVSLSLPNNATFNVAVDRESSKSKYIHSMKMNGVPYHKSFIDHKDIIEGGKWEVVLKDLPPKNNPFTVEATPYVVKRYASVPYVIQGDNYFLNTTDVSLASEDDSEIYYTLDGTTPTKESIKYTQPFIVDKKTEVKFRAYHPQLLPSYVVTSVFQPSSSPSKISENTLSSGLTLSYYEGVYRSVYDFENDQPKFTKIVNQVNLDHIEREEWIGMSFDGYIYIDEEGNYTFEVDANDGSQMLINGIELFESDGRKTKSLPQSQSMLLMKGYHQVSIKYFQCSDKKKLVFSWQKEDGEKELVPDAILFSNAATQGK</sequence>
<proteinExistence type="predicted"/>
<dbReference type="GO" id="GO:0005829">
    <property type="term" value="C:cytosol"/>
    <property type="evidence" value="ECO:0007669"/>
    <property type="project" value="TreeGrafter"/>
</dbReference>
<dbReference type="InterPro" id="IPR012939">
    <property type="entry name" value="Glyco_hydro_92"/>
</dbReference>
<dbReference type="GO" id="GO:0006516">
    <property type="term" value="P:glycoprotein catabolic process"/>
    <property type="evidence" value="ECO:0007669"/>
    <property type="project" value="TreeGrafter"/>
</dbReference>
<dbReference type="FunFam" id="3.30.2080.10:FF:000001">
    <property type="entry name" value="Alpha-1,2-mannosidase subfamily"/>
    <property type="match status" value="1"/>
</dbReference>
<comment type="caution">
    <text evidence="6">The sequence shown here is derived from an EMBL/GenBank/DDBJ whole genome shotgun (WGS) entry which is preliminary data.</text>
</comment>
<dbReference type="NCBIfam" id="TIGR01180">
    <property type="entry name" value="aman2_put"/>
    <property type="match status" value="1"/>
</dbReference>
<evidence type="ECO:0000313" key="6">
    <source>
        <dbReference type="EMBL" id="OHX63828.1"/>
    </source>
</evidence>
<organism evidence="6 7">
    <name type="scientific">Flammeovirga pacifica</name>
    <dbReference type="NCBI Taxonomy" id="915059"/>
    <lineage>
        <taxon>Bacteria</taxon>
        <taxon>Pseudomonadati</taxon>
        <taxon>Bacteroidota</taxon>
        <taxon>Cytophagia</taxon>
        <taxon>Cytophagales</taxon>
        <taxon>Flammeovirgaceae</taxon>
        <taxon>Flammeovirga</taxon>
    </lineage>
</organism>
<dbReference type="SMART" id="SM00758">
    <property type="entry name" value="PA14"/>
    <property type="match status" value="1"/>
</dbReference>
<dbReference type="InterPro" id="IPR037524">
    <property type="entry name" value="PA14/GLEYA"/>
</dbReference>
<feature type="chain" id="PRO_5010327595" description="PA14 domain-containing protein" evidence="4">
    <location>
        <begin position="19"/>
        <end position="978"/>
    </location>
</feature>
<dbReference type="InterPro" id="IPR026876">
    <property type="entry name" value="Fn3_assoc_repeat"/>
</dbReference>
<evidence type="ECO:0000256" key="2">
    <source>
        <dbReference type="ARBA" id="ARBA00011245"/>
    </source>
</evidence>
<dbReference type="SUPFAM" id="SSF56988">
    <property type="entry name" value="Anthrax protective antigen"/>
    <property type="match status" value="1"/>
</dbReference>
<name>A0A1S1YS21_FLAPC</name>
<evidence type="ECO:0000313" key="7">
    <source>
        <dbReference type="Proteomes" id="UP000179797"/>
    </source>
</evidence>
<dbReference type="PANTHER" id="PTHR12143">
    <property type="entry name" value="PEPTIDE N-GLYCANASE PNGASE -RELATED"/>
    <property type="match status" value="1"/>
</dbReference>
<feature type="domain" description="PA14" evidence="5">
    <location>
        <begin position="831"/>
        <end position="968"/>
    </location>
</feature>
<dbReference type="InterPro" id="IPR014718">
    <property type="entry name" value="GH-type_carb-bd"/>
</dbReference>
<keyword evidence="3" id="KW-0106">Calcium</keyword>
<dbReference type="GO" id="GO:0005975">
    <property type="term" value="P:carbohydrate metabolic process"/>
    <property type="evidence" value="ECO:0007669"/>
    <property type="project" value="InterPro"/>
</dbReference>
<dbReference type="STRING" id="915059.NH26_19645"/>
<comment type="subunit">
    <text evidence="2">Monomer.</text>
</comment>
<dbReference type="Proteomes" id="UP000179797">
    <property type="component" value="Unassembled WGS sequence"/>
</dbReference>